<protein>
    <submittedName>
        <fullName evidence="2">Uncharacterized protein</fullName>
    </submittedName>
</protein>
<keyword evidence="1" id="KW-0812">Transmembrane</keyword>
<evidence type="ECO:0000256" key="1">
    <source>
        <dbReference type="SAM" id="Phobius"/>
    </source>
</evidence>
<keyword evidence="1" id="KW-1133">Transmembrane helix</keyword>
<proteinExistence type="predicted"/>
<accession>A0A1H0NJA1</accession>
<dbReference type="RefSeq" id="WP_074571305.1">
    <property type="nucleotide sequence ID" value="NZ_FNJQ01000003.1"/>
</dbReference>
<dbReference type="Proteomes" id="UP000182412">
    <property type="component" value="Unassembled WGS sequence"/>
</dbReference>
<sequence>MKKEIIGGGIGALVGRAIGGIGIAAMGGAVGIPAAIVTMVAAVGGAAMGNQVVKLFDDEK</sequence>
<evidence type="ECO:0000313" key="2">
    <source>
        <dbReference type="EMBL" id="SDO92847.1"/>
    </source>
</evidence>
<feature type="transmembrane region" description="Helical" evidence="1">
    <location>
        <begin position="21"/>
        <end position="48"/>
    </location>
</feature>
<keyword evidence="1" id="KW-0472">Membrane</keyword>
<dbReference type="AlphaFoldDB" id="A0A1H0NJA1"/>
<reference evidence="2 3" key="1">
    <citation type="submission" date="2016-10" db="EMBL/GenBank/DDBJ databases">
        <authorList>
            <person name="de Groot N.N."/>
        </authorList>
    </citation>
    <scope>NUCLEOTIDE SEQUENCE [LARGE SCALE GENOMIC DNA]</scope>
    <source>
        <strain evidence="2 3">S137</strain>
    </source>
</reference>
<evidence type="ECO:0000313" key="3">
    <source>
        <dbReference type="Proteomes" id="UP000182412"/>
    </source>
</evidence>
<name>A0A1H0NJA1_SELRU</name>
<dbReference type="EMBL" id="FNJQ01000003">
    <property type="protein sequence ID" value="SDO92847.1"/>
    <property type="molecule type" value="Genomic_DNA"/>
</dbReference>
<organism evidence="2 3">
    <name type="scientific">Selenomonas ruminantium</name>
    <dbReference type="NCBI Taxonomy" id="971"/>
    <lineage>
        <taxon>Bacteria</taxon>
        <taxon>Bacillati</taxon>
        <taxon>Bacillota</taxon>
        <taxon>Negativicutes</taxon>
        <taxon>Selenomonadales</taxon>
        <taxon>Selenomonadaceae</taxon>
        <taxon>Selenomonas</taxon>
    </lineage>
</organism>
<gene>
    <name evidence="2" type="ORF">SAMN05216366_103103</name>
</gene>